<evidence type="ECO:0000313" key="8">
    <source>
        <dbReference type="EMBL" id="SDP84060.1"/>
    </source>
</evidence>
<dbReference type="AlphaFoldDB" id="A0A1H0W021"/>
<dbReference type="RefSeq" id="WP_071489069.1">
    <property type="nucleotide sequence ID" value="NZ_LT629708.1"/>
</dbReference>
<evidence type="ECO:0000256" key="5">
    <source>
        <dbReference type="SAM" id="Phobius"/>
    </source>
</evidence>
<keyword evidence="4 5" id="KW-0472">Membrane</keyword>
<feature type="transmembrane region" description="Helical" evidence="5">
    <location>
        <begin position="45"/>
        <end position="66"/>
    </location>
</feature>
<feature type="domain" description="Lipopolysaccharide assembly protein A" evidence="6">
    <location>
        <begin position="26"/>
        <end position="66"/>
    </location>
</feature>
<evidence type="ECO:0000256" key="3">
    <source>
        <dbReference type="ARBA" id="ARBA00022989"/>
    </source>
</evidence>
<keyword evidence="10" id="KW-1185">Reference proteome</keyword>
<dbReference type="EMBL" id="LT629708">
    <property type="protein sequence ID" value="SDP84060.1"/>
    <property type="molecule type" value="Genomic_DNA"/>
</dbReference>
<feature type="transmembrane region" description="Helical" evidence="5">
    <location>
        <begin position="7"/>
        <end position="25"/>
    </location>
</feature>
<evidence type="ECO:0000256" key="2">
    <source>
        <dbReference type="ARBA" id="ARBA00022692"/>
    </source>
</evidence>
<protein>
    <recommendedName>
        <fullName evidence="6">Lipopolysaccharide assembly protein A domain-containing protein</fullName>
    </recommendedName>
</protein>
<accession>A0A1H0W021</accession>
<evidence type="ECO:0000313" key="10">
    <source>
        <dbReference type="Proteomes" id="UP000182654"/>
    </source>
</evidence>
<organism evidence="7 9">
    <name type="scientific">Pseudomonas extremorientalis</name>
    <dbReference type="NCBI Taxonomy" id="169669"/>
    <lineage>
        <taxon>Bacteria</taxon>
        <taxon>Pseudomonadati</taxon>
        <taxon>Pseudomonadota</taxon>
        <taxon>Gammaproteobacteria</taxon>
        <taxon>Pseudomonadales</taxon>
        <taxon>Pseudomonadaceae</taxon>
        <taxon>Pseudomonas</taxon>
    </lineage>
</organism>
<reference evidence="8 10" key="2">
    <citation type="submission" date="2016-10" db="EMBL/GenBank/DDBJ databases">
        <authorList>
            <person name="Varghese N."/>
            <person name="Submissions S."/>
        </authorList>
    </citation>
    <scope>NUCLEOTIDE SEQUENCE [LARGE SCALE GENOMIC DNA]</scope>
    <source>
        <strain evidence="8 10">BS2774</strain>
    </source>
</reference>
<keyword evidence="2 5" id="KW-0812">Transmembrane</keyword>
<reference evidence="7 9" key="1">
    <citation type="submission" date="2016-08" db="EMBL/GenBank/DDBJ databases">
        <title>Draft genome sequence of the type strain of Pseudomonas extremorientalis LMG 19695T isolated from drinking water reservoir.</title>
        <authorList>
            <person name="Tambong J.T."/>
        </authorList>
    </citation>
    <scope>NUCLEOTIDE SEQUENCE [LARGE SCALE GENOMIC DNA]</scope>
    <source>
        <strain evidence="7 9">LMG 19695</strain>
    </source>
</reference>
<dbReference type="InterPro" id="IPR010445">
    <property type="entry name" value="LapA_dom"/>
</dbReference>
<dbReference type="EMBL" id="MDGK01000015">
    <property type="protein sequence ID" value="OIN11859.1"/>
    <property type="molecule type" value="Genomic_DNA"/>
</dbReference>
<keyword evidence="1" id="KW-1003">Cell membrane</keyword>
<dbReference type="Pfam" id="PF06305">
    <property type="entry name" value="LapA_dom"/>
    <property type="match status" value="1"/>
</dbReference>
<evidence type="ECO:0000256" key="1">
    <source>
        <dbReference type="ARBA" id="ARBA00022475"/>
    </source>
</evidence>
<name>A0A1H0W021_9PSED</name>
<gene>
    <name evidence="7" type="ORF">BFN10_07100</name>
    <name evidence="8" type="ORF">SAMN04490184_5194</name>
</gene>
<evidence type="ECO:0000256" key="4">
    <source>
        <dbReference type="ARBA" id="ARBA00023136"/>
    </source>
</evidence>
<evidence type="ECO:0000313" key="7">
    <source>
        <dbReference type="EMBL" id="OIN11859.1"/>
    </source>
</evidence>
<dbReference type="GO" id="GO:0005886">
    <property type="term" value="C:plasma membrane"/>
    <property type="evidence" value="ECO:0007669"/>
    <property type="project" value="InterPro"/>
</dbReference>
<keyword evidence="3 5" id="KW-1133">Transmembrane helix</keyword>
<proteinExistence type="predicted"/>
<sequence>MRGVKRVVVVLTVLVVALIVLAFVLENQQVASLSFFGFATGEMPVSVFVVVALIIGMLIGPLLSMWMPKPRRTPIPATRF</sequence>
<dbReference type="Proteomes" id="UP000182654">
    <property type="component" value="Chromosome I"/>
</dbReference>
<dbReference type="Proteomes" id="UP000181686">
    <property type="component" value="Unassembled WGS sequence"/>
</dbReference>
<evidence type="ECO:0000259" key="6">
    <source>
        <dbReference type="Pfam" id="PF06305"/>
    </source>
</evidence>
<evidence type="ECO:0000313" key="9">
    <source>
        <dbReference type="Proteomes" id="UP000181686"/>
    </source>
</evidence>